<dbReference type="Proteomes" id="UP000812966">
    <property type="component" value="Unassembled WGS sequence"/>
</dbReference>
<reference evidence="2" key="1">
    <citation type="submission" date="2020-04" db="EMBL/GenBank/DDBJ databases">
        <title>Analysis of mating type loci in Filobasidium floriforme.</title>
        <authorList>
            <person name="Nowrousian M."/>
        </authorList>
    </citation>
    <scope>NUCLEOTIDE SEQUENCE</scope>
    <source>
        <strain evidence="2">CBS 6242</strain>
    </source>
</reference>
<dbReference type="GO" id="GO:0050308">
    <property type="term" value="F:sugar-phosphatase activity"/>
    <property type="evidence" value="ECO:0007669"/>
    <property type="project" value="TreeGrafter"/>
</dbReference>
<dbReference type="Gene3D" id="1.10.150.240">
    <property type="entry name" value="Putative phosphatase, domain 2"/>
    <property type="match status" value="1"/>
</dbReference>
<feature type="region of interest" description="Disordered" evidence="1">
    <location>
        <begin position="274"/>
        <end position="396"/>
    </location>
</feature>
<name>A0A8K0NLS4_9TREE</name>
<feature type="compositionally biased region" description="Basic and acidic residues" evidence="1">
    <location>
        <begin position="342"/>
        <end position="353"/>
    </location>
</feature>
<dbReference type="InterPro" id="IPR023214">
    <property type="entry name" value="HAD_sf"/>
</dbReference>
<evidence type="ECO:0000256" key="1">
    <source>
        <dbReference type="SAM" id="MobiDB-lite"/>
    </source>
</evidence>
<proteinExistence type="predicted"/>
<evidence type="ECO:0008006" key="4">
    <source>
        <dbReference type="Google" id="ProtNLM"/>
    </source>
</evidence>
<dbReference type="InterPro" id="IPR051806">
    <property type="entry name" value="HAD-like_SPP"/>
</dbReference>
<comment type="caution">
    <text evidence="2">The sequence shown here is derived from an EMBL/GenBank/DDBJ whole genome shotgun (WGS) entry which is preliminary data.</text>
</comment>
<feature type="compositionally biased region" description="Acidic residues" evidence="1">
    <location>
        <begin position="387"/>
        <end position="396"/>
    </location>
</feature>
<evidence type="ECO:0000313" key="3">
    <source>
        <dbReference type="Proteomes" id="UP000812966"/>
    </source>
</evidence>
<dbReference type="InterPro" id="IPR006439">
    <property type="entry name" value="HAD-SF_hydro_IA"/>
</dbReference>
<dbReference type="PANTHER" id="PTHR43481">
    <property type="entry name" value="FRUCTOSE-1-PHOSPHATE PHOSPHATASE"/>
    <property type="match status" value="1"/>
</dbReference>
<accession>A0A8K0NLS4</accession>
<dbReference type="InterPro" id="IPR036412">
    <property type="entry name" value="HAD-like_sf"/>
</dbReference>
<evidence type="ECO:0000313" key="2">
    <source>
        <dbReference type="EMBL" id="KAG7527571.1"/>
    </source>
</evidence>
<gene>
    <name evidence="2" type="ORF">FFLO_06804</name>
</gene>
<dbReference type="SFLD" id="SFLDG01129">
    <property type="entry name" value="C1.5:_HAD__Beta-PGM__Phosphata"/>
    <property type="match status" value="1"/>
</dbReference>
<protein>
    <recommendedName>
        <fullName evidence="4">Phosphatase</fullName>
    </recommendedName>
</protein>
<dbReference type="SUPFAM" id="SSF56784">
    <property type="entry name" value="HAD-like"/>
    <property type="match status" value="1"/>
</dbReference>
<dbReference type="OrthoDB" id="40579at2759"/>
<feature type="compositionally biased region" description="Polar residues" evidence="1">
    <location>
        <begin position="300"/>
        <end position="309"/>
    </location>
</feature>
<dbReference type="AlphaFoldDB" id="A0A8K0NLS4"/>
<dbReference type="InterPro" id="IPR023198">
    <property type="entry name" value="PGP-like_dom2"/>
</dbReference>
<keyword evidence="3" id="KW-1185">Reference proteome</keyword>
<organism evidence="2 3">
    <name type="scientific">Filobasidium floriforme</name>
    <dbReference type="NCBI Taxonomy" id="5210"/>
    <lineage>
        <taxon>Eukaryota</taxon>
        <taxon>Fungi</taxon>
        <taxon>Dikarya</taxon>
        <taxon>Basidiomycota</taxon>
        <taxon>Agaricomycotina</taxon>
        <taxon>Tremellomycetes</taxon>
        <taxon>Filobasidiales</taxon>
        <taxon>Filobasidiaceae</taxon>
        <taxon>Filobasidium</taxon>
    </lineage>
</organism>
<dbReference type="SFLD" id="SFLDS00003">
    <property type="entry name" value="Haloacid_Dehalogenase"/>
    <property type="match status" value="1"/>
</dbReference>
<dbReference type="EMBL" id="JABELV010000263">
    <property type="protein sequence ID" value="KAG7527571.1"/>
    <property type="molecule type" value="Genomic_DNA"/>
</dbReference>
<dbReference type="Pfam" id="PF00702">
    <property type="entry name" value="Hydrolase"/>
    <property type="match status" value="1"/>
</dbReference>
<dbReference type="NCBIfam" id="TIGR01509">
    <property type="entry name" value="HAD-SF-IA-v3"/>
    <property type="match status" value="1"/>
</dbReference>
<sequence>MSVFTREAFQMSAMPTPAESPVVTRPSTPGFDMSEDEHIIEIDVESVLFDMDGTLINSSPAVVVAWKLFAETYPLDLEDILASAHGMRTIDVLRKWCKITDPKLLESEVLRFETAILNAAQSAAISGGQGIETLPGVAKLLDQLSSEKESRGGREGWAVCTSSTFFYASKALPIAQLTTPKVFVTAESVTNGKPAPDPYLMGARGCKASPFSSLVVEDAPTGIKAGKAAGSMVLATCTSHTAEQLEKEKPDFLVSDLSHVTAKWNGETNTFRIRIEQPQGRKTPGATPDQTPVVTPAVSRANSFSSVSGRSKFVSKGSDELTGADSVFGSPAESRAGSPEPTEEKQGGADLGRKSSVHQQVPGGVTLEGFKKALGANARKPKRDVDQDADAQDEDI</sequence>
<dbReference type="Gene3D" id="3.40.50.1000">
    <property type="entry name" value="HAD superfamily/HAD-like"/>
    <property type="match status" value="1"/>
</dbReference>
<dbReference type="PANTHER" id="PTHR43481:SF4">
    <property type="entry name" value="GLYCEROL-1-PHOSPHATE PHOSPHOHYDROLASE 1-RELATED"/>
    <property type="match status" value="1"/>
</dbReference>